<feature type="transmembrane region" description="Helical" evidence="10">
    <location>
        <begin position="224"/>
        <end position="244"/>
    </location>
</feature>
<reference evidence="13" key="3">
    <citation type="submission" date="2025-09" db="UniProtKB">
        <authorList>
            <consortium name="Ensembl"/>
        </authorList>
    </citation>
    <scope>IDENTIFICATION</scope>
</reference>
<dbReference type="KEGG" id="mdo:100025909"/>
<keyword evidence="7 10" id="KW-0472">Membrane</keyword>
<dbReference type="InterPro" id="IPR050160">
    <property type="entry name" value="MHC/Immunoglobulin"/>
</dbReference>
<dbReference type="InterPro" id="IPR014745">
    <property type="entry name" value="MHC_II_a/b_N"/>
</dbReference>
<evidence type="ECO:0000256" key="7">
    <source>
        <dbReference type="ARBA" id="ARBA00023136"/>
    </source>
</evidence>
<organism evidence="13 14">
    <name type="scientific">Monodelphis domestica</name>
    <name type="common">Gray short-tailed opossum</name>
    <dbReference type="NCBI Taxonomy" id="13616"/>
    <lineage>
        <taxon>Eukaryota</taxon>
        <taxon>Metazoa</taxon>
        <taxon>Chordata</taxon>
        <taxon>Craniata</taxon>
        <taxon>Vertebrata</taxon>
        <taxon>Euteleostomi</taxon>
        <taxon>Mammalia</taxon>
        <taxon>Metatheria</taxon>
        <taxon>Didelphimorphia</taxon>
        <taxon>Didelphidae</taxon>
        <taxon>Monodelphis</taxon>
    </lineage>
</organism>
<dbReference type="PROSITE" id="PS00290">
    <property type="entry name" value="IG_MHC"/>
    <property type="match status" value="1"/>
</dbReference>
<feature type="domain" description="Ig-like" evidence="12">
    <location>
        <begin position="122"/>
        <end position="210"/>
    </location>
</feature>
<dbReference type="PANTHER" id="PTHR19944">
    <property type="entry name" value="MHC CLASS II-RELATED"/>
    <property type="match status" value="1"/>
</dbReference>
<dbReference type="GO" id="GO:0042613">
    <property type="term" value="C:MHC class II protein complex"/>
    <property type="evidence" value="ECO:0000318"/>
    <property type="project" value="GO_Central"/>
</dbReference>
<keyword evidence="4" id="KW-0391">Immunity</keyword>
<keyword evidence="9" id="KW-0491">MHC II</keyword>
<dbReference type="SMART" id="SM00407">
    <property type="entry name" value="IGc1"/>
    <property type="match status" value="1"/>
</dbReference>
<dbReference type="PROSITE" id="PS50835">
    <property type="entry name" value="IG_LIKE"/>
    <property type="match status" value="1"/>
</dbReference>
<dbReference type="Proteomes" id="UP000002280">
    <property type="component" value="Chromosome 2"/>
</dbReference>
<evidence type="ECO:0000256" key="2">
    <source>
        <dbReference type="ARBA" id="ARBA00007394"/>
    </source>
</evidence>
<dbReference type="InterPro" id="IPR011162">
    <property type="entry name" value="MHC_I/II-like_Ag-recog"/>
</dbReference>
<dbReference type="InterPro" id="IPR036179">
    <property type="entry name" value="Ig-like_dom_sf"/>
</dbReference>
<evidence type="ECO:0000256" key="10">
    <source>
        <dbReference type="SAM" id="Phobius"/>
    </source>
</evidence>
<comment type="subcellular location">
    <subcellularLocation>
        <location evidence="1">Membrane</location>
        <topology evidence="1">Single-pass type I membrane protein</topology>
    </subcellularLocation>
</comment>
<evidence type="ECO:0000313" key="13">
    <source>
        <dbReference type="Ensembl" id="ENSMODP00000038507.2"/>
    </source>
</evidence>
<accession>F6U0R7</accession>
<reference evidence="13" key="2">
    <citation type="submission" date="2025-08" db="UniProtKB">
        <authorList>
            <consortium name="Ensembl"/>
        </authorList>
    </citation>
    <scope>IDENTIFICATION</scope>
</reference>
<evidence type="ECO:0000256" key="5">
    <source>
        <dbReference type="ARBA" id="ARBA00022989"/>
    </source>
</evidence>
<keyword evidence="11" id="KW-0732">Signal</keyword>
<dbReference type="AlphaFoldDB" id="F6U0R7"/>
<dbReference type="InterPro" id="IPR000353">
    <property type="entry name" value="MHC_II_b_N"/>
</dbReference>
<evidence type="ECO:0000256" key="9">
    <source>
        <dbReference type="ARBA" id="ARBA00023182"/>
    </source>
</evidence>
<dbReference type="GO" id="GO:0050870">
    <property type="term" value="P:positive regulation of T cell activation"/>
    <property type="evidence" value="ECO:0000318"/>
    <property type="project" value="GO_Central"/>
</dbReference>
<keyword evidence="6" id="KW-1064">Adaptive immunity</keyword>
<evidence type="ECO:0000256" key="3">
    <source>
        <dbReference type="ARBA" id="ARBA00022692"/>
    </source>
</evidence>
<dbReference type="GO" id="GO:0002503">
    <property type="term" value="P:peptide antigen assembly with MHC class II protein complex"/>
    <property type="evidence" value="ECO:0000318"/>
    <property type="project" value="GO_Central"/>
</dbReference>
<sequence length="282" mass="32194">MVFLELLGGPSVTVLLMVLDTLTVWSTDIPENYLHQVRSECHMTNGTQRVHFVGRLIYDREEFVRFDSDVGLFEARTELWKSQVQKWNSQKEIVERARSIVNVCRHNYQFYNKTIVQRKVKPRVKVFPAKTQPLGHHNLLLCSVTSFYPGEIKVSWFRNAKEEKSGVLSTGQIRNGDWTFQTLVMLEMTPQRGDVFTCRVDHVSLQSPVFVDWRAQSESAQTKMLIGVGSLVFGMILLGVGLVISLRSSKDSYSGTKEDSCLEGIVNSDPQQQNFPRALFQS</sequence>
<keyword evidence="3 10" id="KW-0812">Transmembrane</keyword>
<evidence type="ECO:0000256" key="4">
    <source>
        <dbReference type="ARBA" id="ARBA00022859"/>
    </source>
</evidence>
<dbReference type="InParanoid" id="F6U0R7"/>
<reference evidence="13 14" key="1">
    <citation type="journal article" date="2007" name="Nature">
        <title>Genome of the marsupial Monodelphis domestica reveals innovation in non-coding sequences.</title>
        <authorList>
            <person name="Mikkelsen T.S."/>
            <person name="Wakefield M.J."/>
            <person name="Aken B."/>
            <person name="Amemiya C.T."/>
            <person name="Chang J.L."/>
            <person name="Duke S."/>
            <person name="Garber M."/>
            <person name="Gentles A.J."/>
            <person name="Goodstadt L."/>
            <person name="Heger A."/>
            <person name="Jurka J."/>
            <person name="Kamal M."/>
            <person name="Mauceli E."/>
            <person name="Searle S.M."/>
            <person name="Sharpe T."/>
            <person name="Baker M.L."/>
            <person name="Batzer M.A."/>
            <person name="Benos P.V."/>
            <person name="Belov K."/>
            <person name="Clamp M."/>
            <person name="Cook A."/>
            <person name="Cuff J."/>
            <person name="Das R."/>
            <person name="Davidow L."/>
            <person name="Deakin J.E."/>
            <person name="Fazzari M.J."/>
            <person name="Glass J.L."/>
            <person name="Grabherr M."/>
            <person name="Greally J.M."/>
            <person name="Gu W."/>
            <person name="Hore T.A."/>
            <person name="Huttley G.A."/>
            <person name="Kleber M."/>
            <person name="Jirtle R.L."/>
            <person name="Koina E."/>
            <person name="Lee J.T."/>
            <person name="Mahony S."/>
            <person name="Marra M.A."/>
            <person name="Miller R.D."/>
            <person name="Nicholls R.D."/>
            <person name="Oda M."/>
            <person name="Papenfuss A.T."/>
            <person name="Parra Z.E."/>
            <person name="Pollock D.D."/>
            <person name="Ray D.A."/>
            <person name="Schein J.E."/>
            <person name="Speed T.P."/>
            <person name="Thompson K."/>
            <person name="VandeBerg J.L."/>
            <person name="Wade C.M."/>
            <person name="Walker J.A."/>
            <person name="Waters P.D."/>
            <person name="Webber C."/>
            <person name="Weidman J.R."/>
            <person name="Xie X."/>
            <person name="Zody M.C."/>
            <person name="Baldwin J."/>
            <person name="Abdouelleil A."/>
            <person name="Abdulkadir J."/>
            <person name="Abebe A."/>
            <person name="Abera B."/>
            <person name="Abreu J."/>
            <person name="Acer S.C."/>
            <person name="Aftuck L."/>
            <person name="Alexander A."/>
            <person name="An P."/>
            <person name="Anderson E."/>
            <person name="Anderson S."/>
            <person name="Arachi H."/>
            <person name="Azer M."/>
            <person name="Bachantsang P."/>
            <person name="Barry A."/>
            <person name="Bayul T."/>
            <person name="Berlin A."/>
            <person name="Bessette D."/>
            <person name="Bloom T."/>
            <person name="Bloom T."/>
            <person name="Boguslavskiy L."/>
            <person name="Bonnet C."/>
            <person name="Boukhgalter B."/>
            <person name="Bourzgui I."/>
            <person name="Brown A."/>
            <person name="Cahill P."/>
            <person name="Channer S."/>
            <person name="Cheshatsang Y."/>
            <person name="Chuda L."/>
            <person name="Citroen M."/>
            <person name="Collymore A."/>
            <person name="Cooke P."/>
            <person name="Costello M."/>
            <person name="D'Aco K."/>
            <person name="Daza R."/>
            <person name="De Haan G."/>
            <person name="DeGray S."/>
            <person name="DeMaso C."/>
            <person name="Dhargay N."/>
            <person name="Dooley K."/>
            <person name="Dooley E."/>
            <person name="Doricent M."/>
            <person name="Dorje P."/>
            <person name="Dorjee K."/>
            <person name="Dupes A."/>
            <person name="Elong R."/>
            <person name="Falk J."/>
            <person name="Farina A."/>
            <person name="Faro S."/>
            <person name="Ferguson D."/>
            <person name="Fisher S."/>
            <person name="Foley C.D."/>
            <person name="Franke A."/>
            <person name="Friedrich D."/>
            <person name="Gadbois L."/>
            <person name="Gearin G."/>
            <person name="Gearin C.R."/>
            <person name="Giannoukos G."/>
            <person name="Goode T."/>
            <person name="Graham J."/>
            <person name="Grandbois E."/>
            <person name="Grewal S."/>
            <person name="Gyaltsen K."/>
            <person name="Hafez N."/>
            <person name="Hagos B."/>
            <person name="Hall J."/>
            <person name="Henson C."/>
            <person name="Hollinger A."/>
            <person name="Honan T."/>
            <person name="Huard M.D."/>
            <person name="Hughes L."/>
            <person name="Hurhula B."/>
            <person name="Husby M.E."/>
            <person name="Kamat A."/>
            <person name="Kanga B."/>
            <person name="Kashin S."/>
            <person name="Khazanovich D."/>
            <person name="Kisner P."/>
            <person name="Lance K."/>
            <person name="Lara M."/>
            <person name="Lee W."/>
            <person name="Lennon N."/>
            <person name="Letendre F."/>
            <person name="LeVine R."/>
            <person name="Lipovsky A."/>
            <person name="Liu X."/>
            <person name="Liu J."/>
            <person name="Liu S."/>
            <person name="Lokyitsang T."/>
            <person name="Lokyitsang Y."/>
            <person name="Lubonja R."/>
            <person name="Lui A."/>
            <person name="MacDonald P."/>
            <person name="Magnisalis V."/>
            <person name="Maru K."/>
            <person name="Matthews C."/>
            <person name="McCusker W."/>
            <person name="McDonough S."/>
            <person name="Mehta T."/>
            <person name="Meldrim J."/>
            <person name="Meneus L."/>
            <person name="Mihai O."/>
            <person name="Mihalev A."/>
            <person name="Mihova T."/>
            <person name="Mittelman R."/>
            <person name="Mlenga V."/>
            <person name="Montmayeur A."/>
            <person name="Mulrain L."/>
            <person name="Navidi A."/>
            <person name="Naylor J."/>
            <person name="Negash T."/>
            <person name="Nguyen T."/>
            <person name="Nguyen N."/>
            <person name="Nicol R."/>
            <person name="Norbu C."/>
            <person name="Norbu N."/>
            <person name="Novod N."/>
            <person name="O'Neill B."/>
            <person name="Osman S."/>
            <person name="Markiewicz E."/>
            <person name="Oyono O.L."/>
            <person name="Patti C."/>
            <person name="Phunkhang P."/>
            <person name="Pierre F."/>
            <person name="Priest M."/>
            <person name="Raghuraman S."/>
            <person name="Rege F."/>
            <person name="Reyes R."/>
            <person name="Rise C."/>
            <person name="Rogov P."/>
            <person name="Ross K."/>
            <person name="Ryan E."/>
            <person name="Settipalli S."/>
            <person name="Shea T."/>
            <person name="Sherpa N."/>
            <person name="Shi L."/>
            <person name="Shih D."/>
            <person name="Sparrow T."/>
            <person name="Spaulding J."/>
            <person name="Stalker J."/>
            <person name="Stange-Thomann N."/>
            <person name="Stavropoulos S."/>
            <person name="Stone C."/>
            <person name="Strader C."/>
            <person name="Tesfaye S."/>
            <person name="Thomson T."/>
            <person name="Thoulutsang Y."/>
            <person name="Thoulutsang D."/>
            <person name="Topham K."/>
            <person name="Topping I."/>
            <person name="Tsamla T."/>
            <person name="Vassiliev H."/>
            <person name="Vo A."/>
            <person name="Wangchuk T."/>
            <person name="Wangdi T."/>
            <person name="Weiand M."/>
            <person name="Wilkinson J."/>
            <person name="Wilson A."/>
            <person name="Yadav S."/>
            <person name="Young G."/>
            <person name="Yu Q."/>
            <person name="Zembek L."/>
            <person name="Zhong D."/>
            <person name="Zimmer A."/>
            <person name="Zwirko Z."/>
            <person name="Jaffe D.B."/>
            <person name="Alvarez P."/>
            <person name="Brockman W."/>
            <person name="Butler J."/>
            <person name="Chin C."/>
            <person name="Gnerre S."/>
            <person name="MacCallum I."/>
            <person name="Graves J.A."/>
            <person name="Ponting C.P."/>
            <person name="Breen M."/>
            <person name="Samollow P.B."/>
            <person name="Lander E.S."/>
            <person name="Lindblad-Toh K."/>
        </authorList>
    </citation>
    <scope>NUCLEOTIDE SEQUENCE [LARGE SCALE GENOMIC DNA]</scope>
</reference>
<dbReference type="Pfam" id="PF00969">
    <property type="entry name" value="MHC_II_beta"/>
    <property type="match status" value="1"/>
</dbReference>
<dbReference type="GO" id="GO:0042605">
    <property type="term" value="F:peptide antigen binding"/>
    <property type="evidence" value="ECO:0000318"/>
    <property type="project" value="GO_Central"/>
</dbReference>
<dbReference type="HOGENOM" id="CLU_047501_13_1_1"/>
<dbReference type="Gene3D" id="3.10.320.10">
    <property type="entry name" value="Class II Histocompatibility Antigen, M Beta Chain, Chain B, domain 1"/>
    <property type="match status" value="1"/>
</dbReference>
<dbReference type="SUPFAM" id="SSF48726">
    <property type="entry name" value="Immunoglobulin"/>
    <property type="match status" value="1"/>
</dbReference>
<proteinExistence type="inferred from homology"/>
<dbReference type="InterPro" id="IPR003597">
    <property type="entry name" value="Ig_C1-set"/>
</dbReference>
<dbReference type="GeneTree" id="ENSGT00950000183127"/>
<dbReference type="GO" id="GO:0050778">
    <property type="term" value="P:positive regulation of immune response"/>
    <property type="evidence" value="ECO:0000318"/>
    <property type="project" value="GO_Central"/>
</dbReference>
<evidence type="ECO:0000256" key="11">
    <source>
        <dbReference type="SAM" id="SignalP"/>
    </source>
</evidence>
<dbReference type="InterPro" id="IPR013783">
    <property type="entry name" value="Ig-like_fold"/>
</dbReference>
<dbReference type="Ensembl" id="ENSMODT00000040107.2">
    <property type="protein sequence ID" value="ENSMODP00000038507.2"/>
    <property type="gene ID" value="ENSMODG00000025678.3"/>
</dbReference>
<keyword evidence="5 10" id="KW-1133">Transmembrane helix</keyword>
<dbReference type="PANTHER" id="PTHR19944:SF101">
    <property type="entry name" value="HLA CLASS II HISTOCOMPATIBILITY ANTIGEN, DQ BETA 1 CHAIN"/>
    <property type="match status" value="1"/>
</dbReference>
<dbReference type="InterPro" id="IPR007110">
    <property type="entry name" value="Ig-like_dom"/>
</dbReference>
<dbReference type="SMART" id="SM00921">
    <property type="entry name" value="MHC_II_beta"/>
    <property type="match status" value="1"/>
</dbReference>
<evidence type="ECO:0000256" key="1">
    <source>
        <dbReference type="ARBA" id="ARBA00004479"/>
    </source>
</evidence>
<dbReference type="FunFam" id="2.60.40.10:FF:000116">
    <property type="entry name" value="HLA class II histocompatibility antigen, DRB1-1 beta chain"/>
    <property type="match status" value="1"/>
</dbReference>
<dbReference type="GO" id="GO:0019886">
    <property type="term" value="P:antigen processing and presentation of exogenous peptide antigen via MHC class II"/>
    <property type="evidence" value="ECO:0000318"/>
    <property type="project" value="GO_Central"/>
</dbReference>
<name>F6U0R7_MONDO</name>
<dbReference type="GO" id="GO:0002250">
    <property type="term" value="P:adaptive immune response"/>
    <property type="evidence" value="ECO:0007669"/>
    <property type="project" value="UniProtKB-KW"/>
</dbReference>
<feature type="chain" id="PRO_5023925902" evidence="11">
    <location>
        <begin position="27"/>
        <end position="282"/>
    </location>
</feature>
<protein>
    <submittedName>
        <fullName evidence="13">H-2 class II histocompatibility antigen, E-S beta chain-like</fullName>
    </submittedName>
</protein>
<keyword evidence="8" id="KW-0325">Glycoprotein</keyword>
<feature type="signal peptide" evidence="11">
    <location>
        <begin position="1"/>
        <end position="26"/>
    </location>
</feature>
<dbReference type="GeneID" id="100025909"/>
<evidence type="ECO:0000313" key="14">
    <source>
        <dbReference type="Proteomes" id="UP000002280"/>
    </source>
</evidence>
<dbReference type="Pfam" id="PF07654">
    <property type="entry name" value="C1-set"/>
    <property type="match status" value="1"/>
</dbReference>
<dbReference type="eggNOG" id="ENOG502RU5B">
    <property type="taxonomic scope" value="Eukaryota"/>
</dbReference>
<evidence type="ECO:0000256" key="8">
    <source>
        <dbReference type="ARBA" id="ARBA00023180"/>
    </source>
</evidence>
<evidence type="ECO:0000259" key="12">
    <source>
        <dbReference type="PROSITE" id="PS50835"/>
    </source>
</evidence>
<dbReference type="GO" id="GO:0031902">
    <property type="term" value="C:late endosome membrane"/>
    <property type="evidence" value="ECO:0000318"/>
    <property type="project" value="GO_Central"/>
</dbReference>
<dbReference type="InterPro" id="IPR003006">
    <property type="entry name" value="Ig/MHC_CS"/>
</dbReference>
<dbReference type="FunFam" id="3.10.320.10:FF:000001">
    <property type="entry name" value="HLA class II histocompatibility antigen, DRB1-1 beta chain"/>
    <property type="match status" value="1"/>
</dbReference>
<dbReference type="GO" id="GO:0023026">
    <property type="term" value="F:MHC class II protein complex binding"/>
    <property type="evidence" value="ECO:0000318"/>
    <property type="project" value="GO_Central"/>
</dbReference>
<comment type="similarity">
    <text evidence="2">Belongs to the MHC class II family.</text>
</comment>
<dbReference type="GO" id="GO:0005765">
    <property type="term" value="C:lysosomal membrane"/>
    <property type="evidence" value="ECO:0000318"/>
    <property type="project" value="GO_Central"/>
</dbReference>
<dbReference type="Bgee" id="ENSMODG00000025678">
    <property type="expression patterns" value="Expressed in blood and 4 other cell types or tissues"/>
</dbReference>
<dbReference type="Gene3D" id="2.60.40.10">
    <property type="entry name" value="Immunoglobulins"/>
    <property type="match status" value="1"/>
</dbReference>
<dbReference type="STRING" id="13616.ENSMODP00000038507"/>
<keyword evidence="14" id="KW-1185">Reference proteome</keyword>
<dbReference type="SUPFAM" id="SSF54452">
    <property type="entry name" value="MHC antigen-recognition domain"/>
    <property type="match status" value="1"/>
</dbReference>
<evidence type="ECO:0000256" key="6">
    <source>
        <dbReference type="ARBA" id="ARBA00023130"/>
    </source>
</evidence>
<dbReference type="OrthoDB" id="10043043at2759"/>
<dbReference type="OMA" id="WFRNAKE"/>